<evidence type="ECO:0000313" key="3">
    <source>
        <dbReference type="Proteomes" id="UP001602245"/>
    </source>
</evidence>
<gene>
    <name evidence="2" type="ORF">ACFY35_17735</name>
</gene>
<evidence type="ECO:0000313" key="2">
    <source>
        <dbReference type="EMBL" id="MFF5291286.1"/>
    </source>
</evidence>
<organism evidence="2 3">
    <name type="scientific">Paractinoplanes globisporus</name>
    <dbReference type="NCBI Taxonomy" id="113565"/>
    <lineage>
        <taxon>Bacteria</taxon>
        <taxon>Bacillati</taxon>
        <taxon>Actinomycetota</taxon>
        <taxon>Actinomycetes</taxon>
        <taxon>Micromonosporales</taxon>
        <taxon>Micromonosporaceae</taxon>
        <taxon>Paractinoplanes</taxon>
    </lineage>
</organism>
<name>A0ABW6WGH9_9ACTN</name>
<keyword evidence="3" id="KW-1185">Reference proteome</keyword>
<sequence length="496" mass="54263">MRAFRLTDTALAELAAGRPSAATVGELRRSQISRHLLLLSETLKRPGSQIPFWYADSGATADTRAAALADPMRALHTAATLAALRAGAAPPPEPVISGHELTATHDGLTLRVRLEDTDPLRTRLGLTPSRQLTAAEVAGWQRLLTEAWRLLVARHRPAATTLAATLRVLVPIEPDPGDAGLSATSAEAFGAVALSPPPDAPTLAVGLLHECQHSLLNATRTLFDLIEPGSPATYSPWRDDPRPPFGLLHGAYAYQSVARFWRTESRTGGPVAQFEFARWRAAVHDATDALLDGGYLTAAGERFVRAMRAEVTTWLSEEVDPGVERLARDANADHRARWRLRNLEVDTEPLLDAWRQGWPSRLPEPKLRAGGGRAHGRSDRLDLVHRLLRGPATVDGFERDQSLQPGSRERPGDDAWLRGEAGTALSAYEKSLESLNRPSRPKGPPSPREVDVWAGIALVAPWRSVRERPEAARAVYLALEQETLFKIAERLERTLN</sequence>
<feature type="region of interest" description="Disordered" evidence="1">
    <location>
        <begin position="396"/>
        <end position="415"/>
    </location>
</feature>
<protein>
    <submittedName>
        <fullName evidence="2">HEXXH motif-containing putative peptide modification protein</fullName>
    </submittedName>
</protein>
<dbReference type="NCBIfam" id="TIGR04267">
    <property type="entry name" value="mod_HExxH"/>
    <property type="match status" value="1"/>
</dbReference>
<proteinExistence type="predicted"/>
<dbReference type="RefSeq" id="WP_026206263.1">
    <property type="nucleotide sequence ID" value="NZ_JBIAZU010000003.1"/>
</dbReference>
<comment type="caution">
    <text evidence="2">The sequence shown here is derived from an EMBL/GenBank/DDBJ whole genome shotgun (WGS) entry which is preliminary data.</text>
</comment>
<evidence type="ECO:0000256" key="1">
    <source>
        <dbReference type="SAM" id="MobiDB-lite"/>
    </source>
</evidence>
<reference evidence="2 3" key="1">
    <citation type="submission" date="2024-10" db="EMBL/GenBank/DDBJ databases">
        <title>The Natural Products Discovery Center: Release of the First 8490 Sequenced Strains for Exploring Actinobacteria Biosynthetic Diversity.</title>
        <authorList>
            <person name="Kalkreuter E."/>
            <person name="Kautsar S.A."/>
            <person name="Yang D."/>
            <person name="Bader C.D."/>
            <person name="Teijaro C.N."/>
            <person name="Fluegel L."/>
            <person name="Davis C.M."/>
            <person name="Simpson J.R."/>
            <person name="Lauterbach L."/>
            <person name="Steele A.D."/>
            <person name="Gui C."/>
            <person name="Meng S."/>
            <person name="Li G."/>
            <person name="Viehrig K."/>
            <person name="Ye F."/>
            <person name="Su P."/>
            <person name="Kiefer A.F."/>
            <person name="Nichols A."/>
            <person name="Cepeda A.J."/>
            <person name="Yan W."/>
            <person name="Fan B."/>
            <person name="Jiang Y."/>
            <person name="Adhikari A."/>
            <person name="Zheng C.-J."/>
            <person name="Schuster L."/>
            <person name="Cowan T.M."/>
            <person name="Smanski M.J."/>
            <person name="Chevrette M.G."/>
            <person name="De Carvalho L.P.S."/>
            <person name="Shen B."/>
        </authorList>
    </citation>
    <scope>NUCLEOTIDE SEQUENCE [LARGE SCALE GENOMIC DNA]</scope>
    <source>
        <strain evidence="2 3">NPDC000087</strain>
    </source>
</reference>
<dbReference type="EMBL" id="JBIAZU010000003">
    <property type="protein sequence ID" value="MFF5291286.1"/>
    <property type="molecule type" value="Genomic_DNA"/>
</dbReference>
<dbReference type="InterPro" id="IPR026337">
    <property type="entry name" value="AKG_HExxH"/>
</dbReference>
<accession>A0ABW6WGH9</accession>
<dbReference type="Proteomes" id="UP001602245">
    <property type="component" value="Unassembled WGS sequence"/>
</dbReference>